<dbReference type="InterPro" id="IPR022761">
    <property type="entry name" value="Fumarate_lyase_N"/>
</dbReference>
<evidence type="ECO:0000256" key="1">
    <source>
        <dbReference type="ARBA" id="ARBA00022605"/>
    </source>
</evidence>
<accession>A0ABS6EC86</accession>
<dbReference type="SMART" id="SM00998">
    <property type="entry name" value="ADSL_C"/>
    <property type="match status" value="1"/>
</dbReference>
<dbReference type="Pfam" id="PF00206">
    <property type="entry name" value="Lyase_1"/>
    <property type="match status" value="1"/>
</dbReference>
<name>A0ABS6EC86_9CLOT</name>
<protein>
    <recommendedName>
        <fullName evidence="3">Adenylosuccinate lyase</fullName>
        <ecNumber evidence="3">4.3.2.2</ecNumber>
    </recommendedName>
</protein>
<feature type="domain" description="Adenylosuccinate lyase C-terminal" evidence="5">
    <location>
        <begin position="369"/>
        <end position="453"/>
    </location>
</feature>
<evidence type="ECO:0000313" key="6">
    <source>
        <dbReference type="EMBL" id="MBU5482809.1"/>
    </source>
</evidence>
<dbReference type="EC" id="4.3.2.2" evidence="3"/>
<dbReference type="PROSITE" id="PS00163">
    <property type="entry name" value="FUMARATE_LYASES"/>
    <property type="match status" value="1"/>
</dbReference>
<keyword evidence="4" id="KW-0175">Coiled coil</keyword>
<feature type="coiled-coil region" evidence="4">
    <location>
        <begin position="47"/>
        <end position="74"/>
    </location>
</feature>
<keyword evidence="7" id="KW-1185">Reference proteome</keyword>
<sequence>MKELYYSPLSKRYASKEMSYIFSEEKKFRTWRKLWFTLAECEKELGLNITDEQLEELKANIDNINYNIAEEKEKEIRHDVMSHVFAYGVQCPKAKGIIHLGATSCFVGDNTDLIIMKEALIIVKKKIINIIFELSKFALRHKSLPTLGFTHLQPAQLTTVGKRATLWIQDLIMDVEHINFIIDSLKLRGVKGTTGTQASFMELFDGDEDKVKELDTMLTKKIGFDKPFYVTGQTYPRKVDSYILDTLSQIAQSAYKFSNDIRLLQSMKEIEEPFEEQQVGSSAMAYKRNPMRCERISALSRYIIVNSLNPAITASTQWFERTLDDSANKRIAVPEGFLALDGVLNLYLNVCSNLVVYEKVIKSHIENELPFMATENILMEAVKRGGDRQDLHEKIRKHSMEAAKRVKIDGLDNDLIKRIIEDGSFNLTEEEIMNLIDGDRFIGRAPNQVIDFINEVVNPLLKENKDVLGVKVSINV</sequence>
<keyword evidence="2 6" id="KW-0456">Lyase</keyword>
<dbReference type="Proteomes" id="UP000726170">
    <property type="component" value="Unassembled WGS sequence"/>
</dbReference>
<dbReference type="InterPro" id="IPR019468">
    <property type="entry name" value="AdenyloSucc_lyase_C"/>
</dbReference>
<dbReference type="Pfam" id="PF10397">
    <property type="entry name" value="ADSL_C"/>
    <property type="match status" value="1"/>
</dbReference>
<dbReference type="RefSeq" id="WP_216437226.1">
    <property type="nucleotide sequence ID" value="NZ_JAHLQF010000001.1"/>
</dbReference>
<dbReference type="InterPro" id="IPR020557">
    <property type="entry name" value="Fumarate_lyase_CS"/>
</dbReference>
<evidence type="ECO:0000259" key="5">
    <source>
        <dbReference type="SMART" id="SM00998"/>
    </source>
</evidence>
<evidence type="ECO:0000256" key="4">
    <source>
        <dbReference type="SAM" id="Coils"/>
    </source>
</evidence>
<dbReference type="NCBIfam" id="TIGR00928">
    <property type="entry name" value="purB"/>
    <property type="match status" value="1"/>
</dbReference>
<proteinExistence type="predicted"/>
<evidence type="ECO:0000256" key="3">
    <source>
        <dbReference type="NCBIfam" id="TIGR00928"/>
    </source>
</evidence>
<dbReference type="GO" id="GO:0016829">
    <property type="term" value="F:lyase activity"/>
    <property type="evidence" value="ECO:0007669"/>
    <property type="project" value="UniProtKB-KW"/>
</dbReference>
<evidence type="ECO:0000313" key="7">
    <source>
        <dbReference type="Proteomes" id="UP000726170"/>
    </source>
</evidence>
<dbReference type="PANTHER" id="PTHR43172:SF1">
    <property type="entry name" value="ADENYLOSUCCINATE LYASE"/>
    <property type="match status" value="1"/>
</dbReference>
<dbReference type="EMBL" id="JAHLQF010000001">
    <property type="protein sequence ID" value="MBU5482809.1"/>
    <property type="molecule type" value="Genomic_DNA"/>
</dbReference>
<organism evidence="6 7">
    <name type="scientific">Clostridium mobile</name>
    <dbReference type="NCBI Taxonomy" id="2841512"/>
    <lineage>
        <taxon>Bacteria</taxon>
        <taxon>Bacillati</taxon>
        <taxon>Bacillota</taxon>
        <taxon>Clostridia</taxon>
        <taxon>Eubacteriales</taxon>
        <taxon>Clostridiaceae</taxon>
        <taxon>Clostridium</taxon>
    </lineage>
</organism>
<reference evidence="6 7" key="1">
    <citation type="submission" date="2021-06" db="EMBL/GenBank/DDBJ databases">
        <authorList>
            <person name="Sun Q."/>
            <person name="Li D."/>
        </authorList>
    </citation>
    <scope>NUCLEOTIDE SEQUENCE [LARGE SCALE GENOMIC DNA]</scope>
    <source>
        <strain evidence="6 7">MSJ-11</strain>
    </source>
</reference>
<keyword evidence="1" id="KW-0028">Amino-acid biosynthesis</keyword>
<gene>
    <name evidence="6" type="ORF">KQI86_00640</name>
</gene>
<comment type="caution">
    <text evidence="6">The sequence shown here is derived from an EMBL/GenBank/DDBJ whole genome shotgun (WGS) entry which is preliminary data.</text>
</comment>
<dbReference type="PANTHER" id="PTHR43172">
    <property type="entry name" value="ADENYLOSUCCINATE LYASE"/>
    <property type="match status" value="1"/>
</dbReference>
<dbReference type="InterPro" id="IPR004769">
    <property type="entry name" value="Pur_lyase"/>
</dbReference>
<dbReference type="CDD" id="cd03302">
    <property type="entry name" value="Adenylsuccinate_lyase_2"/>
    <property type="match status" value="1"/>
</dbReference>
<evidence type="ECO:0000256" key="2">
    <source>
        <dbReference type="ARBA" id="ARBA00023239"/>
    </source>
</evidence>